<sequence length="149" mass="15991">MFNKRKISAALLAVSCSLGAVVATAPTATAVPSNLKTCAGTNYGIANGFPQVKAEFDKRFGAPVKSKSYTWQAKDDAAVWDAWCYITGSTALLDMDHKPNPEIVSDNQFPLPEDGSIATFRSFSRSGGYTIDLQNKSGGHVGYKVHVTR</sequence>
<comment type="caution">
    <text evidence="2">The sequence shown here is derived from an EMBL/GenBank/DDBJ whole genome shotgun (WGS) entry which is preliminary data.</text>
</comment>
<evidence type="ECO:0000256" key="1">
    <source>
        <dbReference type="SAM" id="SignalP"/>
    </source>
</evidence>
<dbReference type="EMBL" id="JRVJ01000019">
    <property type="protein sequence ID" value="KGM18250.1"/>
    <property type="molecule type" value="Genomic_DNA"/>
</dbReference>
<keyword evidence="3" id="KW-1185">Reference proteome</keyword>
<protein>
    <recommendedName>
        <fullName evidence="4">Lipoprotein</fullName>
    </recommendedName>
</protein>
<organism evidence="2 3">
    <name type="scientific">Corynebacterium auriscanis</name>
    <dbReference type="NCBI Taxonomy" id="99807"/>
    <lineage>
        <taxon>Bacteria</taxon>
        <taxon>Bacillati</taxon>
        <taxon>Actinomycetota</taxon>
        <taxon>Actinomycetes</taxon>
        <taxon>Mycobacteriales</taxon>
        <taxon>Corynebacteriaceae</taxon>
        <taxon>Corynebacterium</taxon>
    </lineage>
</organism>
<dbReference type="AlphaFoldDB" id="A0A0A2DGE2"/>
<dbReference type="Proteomes" id="UP000030145">
    <property type="component" value="Unassembled WGS sequence"/>
</dbReference>
<name>A0A0A2DGE2_9CORY</name>
<accession>A0A0A2DGE2</accession>
<gene>
    <name evidence="2" type="ORF">MA47_09270</name>
</gene>
<dbReference type="RefSeq" id="WP_035115511.1">
    <property type="nucleotide sequence ID" value="NZ_CP047046.1"/>
</dbReference>
<evidence type="ECO:0008006" key="4">
    <source>
        <dbReference type="Google" id="ProtNLM"/>
    </source>
</evidence>
<keyword evidence="1" id="KW-0732">Signal</keyword>
<proteinExistence type="predicted"/>
<reference evidence="2 3" key="1">
    <citation type="submission" date="2014-10" db="EMBL/GenBank/DDBJ databases">
        <title>Whole Genome sequence of Corynebacterium auriscanis strain CIP 106629.</title>
        <authorList>
            <person name="Hassan S.S."/>
            <person name="Jamal S.B."/>
            <person name="Tiwari S."/>
            <person name="Oliveira L.D.C."/>
            <person name="Souza F."/>
            <person name="Mariano D.C."/>
            <person name="Almeida S."/>
            <person name="Dorella F."/>
            <person name="Pereira F."/>
            <person name="Carvalho A."/>
            <person name="Leal C.A."/>
            <person name="Soares S.D.C."/>
            <person name="Figueiredo H.C."/>
            <person name="Silva A."/>
            <person name="Azevedo V.A."/>
        </authorList>
    </citation>
    <scope>NUCLEOTIDE SEQUENCE [LARGE SCALE GENOMIC DNA]</scope>
    <source>
        <strain evidence="2 3">CIP 106629</strain>
    </source>
</reference>
<feature type="chain" id="PRO_5039506361" description="Lipoprotein" evidence="1">
    <location>
        <begin position="23"/>
        <end position="149"/>
    </location>
</feature>
<feature type="signal peptide" evidence="1">
    <location>
        <begin position="1"/>
        <end position="22"/>
    </location>
</feature>
<evidence type="ECO:0000313" key="3">
    <source>
        <dbReference type="Proteomes" id="UP000030145"/>
    </source>
</evidence>
<evidence type="ECO:0000313" key="2">
    <source>
        <dbReference type="EMBL" id="KGM18250.1"/>
    </source>
</evidence>
<dbReference type="GeneID" id="300552346"/>